<dbReference type="AlphaFoldDB" id="A0AAJ0X9F1"/>
<organism evidence="1 2">
    <name type="scientific">Halochromatium glycolicum</name>
    <dbReference type="NCBI Taxonomy" id="85075"/>
    <lineage>
        <taxon>Bacteria</taxon>
        <taxon>Pseudomonadati</taxon>
        <taxon>Pseudomonadota</taxon>
        <taxon>Gammaproteobacteria</taxon>
        <taxon>Chromatiales</taxon>
        <taxon>Chromatiaceae</taxon>
        <taxon>Halochromatium</taxon>
    </lineage>
</organism>
<evidence type="ECO:0000313" key="1">
    <source>
        <dbReference type="EMBL" id="MBK1704749.1"/>
    </source>
</evidence>
<reference evidence="1" key="2">
    <citation type="journal article" date="2020" name="Microorganisms">
        <title>Osmotic Adaptation and Compatible Solute Biosynthesis of Phototrophic Bacteria as Revealed from Genome Analyses.</title>
        <authorList>
            <person name="Imhoff J.F."/>
            <person name="Rahn T."/>
            <person name="Kunzel S."/>
            <person name="Keller A."/>
            <person name="Neulinger S.C."/>
        </authorList>
    </citation>
    <scope>NUCLEOTIDE SEQUENCE</scope>
    <source>
        <strain evidence="1">DSM 11080</strain>
    </source>
</reference>
<keyword evidence="2" id="KW-1185">Reference proteome</keyword>
<reference evidence="1" key="1">
    <citation type="submission" date="2017-08" db="EMBL/GenBank/DDBJ databases">
        <authorList>
            <person name="Imhoff J.F."/>
            <person name="Rahn T."/>
            <person name="Kuenzel S."/>
            <person name="Neulinger S.C."/>
        </authorList>
    </citation>
    <scope>NUCLEOTIDE SEQUENCE</scope>
    <source>
        <strain evidence="1">DSM 11080</strain>
    </source>
</reference>
<sequence length="168" mass="18827">MTQGVAQQLRQNILDDTHLVLVLVCVHRVLLRRPALGSSADKRLRETTRDCFSLLLAIDPLQLRKRITAVTAPPWWQRTVHQFNVIKNIHPVQIGAGLLIQSNDTDTLFEIRKLKKALPQQGHAERIDELGSANIQLDDVPLGLCQTPVGSQGLHWASGGQELRQSQR</sequence>
<dbReference type="Proteomes" id="UP001296776">
    <property type="component" value="Unassembled WGS sequence"/>
</dbReference>
<evidence type="ECO:0000313" key="2">
    <source>
        <dbReference type="Proteomes" id="UP001296776"/>
    </source>
</evidence>
<protein>
    <submittedName>
        <fullName evidence="1">Uncharacterized protein</fullName>
    </submittedName>
</protein>
<dbReference type="EMBL" id="NRSJ01000014">
    <property type="protein sequence ID" value="MBK1704749.1"/>
    <property type="molecule type" value="Genomic_DNA"/>
</dbReference>
<accession>A0AAJ0X9F1</accession>
<gene>
    <name evidence="1" type="ORF">CKO40_09410</name>
</gene>
<comment type="caution">
    <text evidence="1">The sequence shown here is derived from an EMBL/GenBank/DDBJ whole genome shotgun (WGS) entry which is preliminary data.</text>
</comment>
<name>A0AAJ0X9F1_9GAMM</name>
<proteinExistence type="predicted"/>